<evidence type="ECO:0000313" key="1">
    <source>
        <dbReference type="EMBL" id="SMF63469.1"/>
    </source>
</evidence>
<accession>A0A1Y6CLZ7</accession>
<proteinExistence type="predicted"/>
<evidence type="ECO:0000313" key="2">
    <source>
        <dbReference type="Proteomes" id="UP000192907"/>
    </source>
</evidence>
<reference evidence="2" key="1">
    <citation type="submission" date="2017-04" db="EMBL/GenBank/DDBJ databases">
        <authorList>
            <person name="Varghese N."/>
            <person name="Submissions S."/>
        </authorList>
    </citation>
    <scope>NUCLEOTIDE SEQUENCE [LARGE SCALE GENOMIC DNA]</scope>
    <source>
        <strain evidence="2">RKEM611</strain>
    </source>
</reference>
<dbReference type="STRING" id="1513793.SAMN06296036_121140"/>
<dbReference type="RefSeq" id="WP_132323272.1">
    <property type="nucleotide sequence ID" value="NZ_FWZT01000021.1"/>
</dbReference>
<name>A0A1Y6CLZ7_9BACT</name>
<gene>
    <name evidence="1" type="ORF">SAMN06296036_121140</name>
</gene>
<dbReference type="Proteomes" id="UP000192907">
    <property type="component" value="Unassembled WGS sequence"/>
</dbReference>
<evidence type="ECO:0008006" key="3">
    <source>
        <dbReference type="Google" id="ProtNLM"/>
    </source>
</evidence>
<keyword evidence="2" id="KW-1185">Reference proteome</keyword>
<protein>
    <recommendedName>
        <fullName evidence="3">TIGR02147 family protein</fullName>
    </recommendedName>
</protein>
<dbReference type="EMBL" id="FWZT01000021">
    <property type="protein sequence ID" value="SMF63469.1"/>
    <property type="molecule type" value="Genomic_DNA"/>
</dbReference>
<sequence>MVIEPIVQRIEQYLGEHKSRNMRTLERRSGVNYSSIRRLLQREVSDPSVEKTLFPLLSVFMDNNEIVNLFRECNIEFANHLESYTSYSQAADYRYKELDQVILALASKPEGAEISAIERHYGTIAKSTIETLISLELLRREGDRVFSGRTLLNKPQEILDCIKAGVDSFDTDHLGKGAYYHHFHGAIPESYCKLLLKKQHEWVELLNEAVEKKGNTNEKCVPVILSAIGDYIEETEK</sequence>
<dbReference type="AlphaFoldDB" id="A0A1Y6CLZ7"/>
<organism evidence="1 2">
    <name type="scientific">Pseudobacteriovorax antillogorgiicola</name>
    <dbReference type="NCBI Taxonomy" id="1513793"/>
    <lineage>
        <taxon>Bacteria</taxon>
        <taxon>Pseudomonadati</taxon>
        <taxon>Bdellovibrionota</taxon>
        <taxon>Oligoflexia</taxon>
        <taxon>Oligoflexales</taxon>
        <taxon>Pseudobacteriovoracaceae</taxon>
        <taxon>Pseudobacteriovorax</taxon>
    </lineage>
</organism>